<evidence type="ECO:0000256" key="2">
    <source>
        <dbReference type="SAM" id="Phobius"/>
    </source>
</evidence>
<gene>
    <name evidence="3" type="ORF">QJ043_03435</name>
</gene>
<evidence type="ECO:0000256" key="1">
    <source>
        <dbReference type="SAM" id="MobiDB-lite"/>
    </source>
</evidence>
<feature type="region of interest" description="Disordered" evidence="1">
    <location>
        <begin position="1"/>
        <end position="113"/>
    </location>
</feature>
<feature type="compositionally biased region" description="Low complexity" evidence="1">
    <location>
        <begin position="55"/>
        <end position="76"/>
    </location>
</feature>
<evidence type="ECO:0000313" key="3">
    <source>
        <dbReference type="EMBL" id="MDJ1129137.1"/>
    </source>
</evidence>
<dbReference type="Proteomes" id="UP001431693">
    <property type="component" value="Unassembled WGS sequence"/>
</dbReference>
<comment type="caution">
    <text evidence="3">The sequence shown here is derived from an EMBL/GenBank/DDBJ whole genome shotgun (WGS) entry which is preliminary data.</text>
</comment>
<dbReference type="RefSeq" id="WP_283713870.1">
    <property type="nucleotide sequence ID" value="NZ_JASJEW010000007.1"/>
</dbReference>
<accession>A0ABT6ZJA6</accession>
<evidence type="ECO:0008006" key="5">
    <source>
        <dbReference type="Google" id="ProtNLM"/>
    </source>
</evidence>
<proteinExistence type="predicted"/>
<feature type="transmembrane region" description="Helical" evidence="2">
    <location>
        <begin position="172"/>
        <end position="193"/>
    </location>
</feature>
<reference evidence="3" key="1">
    <citation type="submission" date="2023-05" db="EMBL/GenBank/DDBJ databases">
        <title>[olsenella] sp. nov., isolated from a pig farm feces dump.</title>
        <authorList>
            <person name="Chang Y.-H."/>
        </authorList>
    </citation>
    <scope>NUCLEOTIDE SEQUENCE</scope>
    <source>
        <strain evidence="3">YH-ols2217</strain>
    </source>
</reference>
<sequence>MAQDKPTPEEKAHADEQVERTFGDGDAAQNAKELESELGALEMDAETMDDPTLTAQVAAEEAVVAEQAAPAQQAAPDRTAQMPKPATPPRPRTPADDAAPGPQSREAARTQRELDRLGRDRAFKVYSWLGFLGGAFAVAWGFMILFGVDTGSAAALGGLYAAAHSPIESLAFLLKLGLFGILEALGLGLMGGFGRRLLRDESREQRLLDGARHHKGPRA</sequence>
<keyword evidence="2" id="KW-0472">Membrane</keyword>
<feature type="compositionally biased region" description="Basic and acidic residues" evidence="1">
    <location>
        <begin position="1"/>
        <end position="23"/>
    </location>
</feature>
<keyword evidence="2" id="KW-1133">Transmembrane helix</keyword>
<keyword evidence="2" id="KW-0812">Transmembrane</keyword>
<evidence type="ECO:0000313" key="4">
    <source>
        <dbReference type="Proteomes" id="UP001431693"/>
    </source>
</evidence>
<dbReference type="EMBL" id="JASJEX010000002">
    <property type="protein sequence ID" value="MDJ1129137.1"/>
    <property type="molecule type" value="Genomic_DNA"/>
</dbReference>
<name>A0ABT6ZJA6_9ACTN</name>
<protein>
    <recommendedName>
        <fullName evidence="5">DUF1206 domain-containing protein</fullName>
    </recommendedName>
</protein>
<organism evidence="3 4">
    <name type="scientific">Kribbibacterium absianum</name>
    <dbReference type="NCBI Taxonomy" id="3044210"/>
    <lineage>
        <taxon>Bacteria</taxon>
        <taxon>Bacillati</taxon>
        <taxon>Actinomycetota</taxon>
        <taxon>Coriobacteriia</taxon>
        <taxon>Coriobacteriales</taxon>
        <taxon>Kribbibacteriaceae</taxon>
        <taxon>Kribbibacterium</taxon>
    </lineage>
</organism>
<keyword evidence="4" id="KW-1185">Reference proteome</keyword>
<feature type="transmembrane region" description="Helical" evidence="2">
    <location>
        <begin position="125"/>
        <end position="148"/>
    </location>
</feature>